<evidence type="ECO:0000313" key="3">
    <source>
        <dbReference type="Proteomes" id="UP000789901"/>
    </source>
</evidence>
<protein>
    <submittedName>
        <fullName evidence="2">15061_t:CDS:1</fullName>
    </submittedName>
</protein>
<feature type="region of interest" description="Disordered" evidence="1">
    <location>
        <begin position="1"/>
        <end position="31"/>
    </location>
</feature>
<dbReference type="EMBL" id="CAJVQB010006211">
    <property type="protein sequence ID" value="CAG8679572.1"/>
    <property type="molecule type" value="Genomic_DNA"/>
</dbReference>
<evidence type="ECO:0000256" key="1">
    <source>
        <dbReference type="SAM" id="MobiDB-lite"/>
    </source>
</evidence>
<organism evidence="2 3">
    <name type="scientific">Gigaspora margarita</name>
    <dbReference type="NCBI Taxonomy" id="4874"/>
    <lineage>
        <taxon>Eukaryota</taxon>
        <taxon>Fungi</taxon>
        <taxon>Fungi incertae sedis</taxon>
        <taxon>Mucoromycota</taxon>
        <taxon>Glomeromycotina</taxon>
        <taxon>Glomeromycetes</taxon>
        <taxon>Diversisporales</taxon>
        <taxon>Gigasporaceae</taxon>
        <taxon>Gigaspora</taxon>
    </lineage>
</organism>
<reference evidence="2 3" key="1">
    <citation type="submission" date="2021-06" db="EMBL/GenBank/DDBJ databases">
        <authorList>
            <person name="Kallberg Y."/>
            <person name="Tangrot J."/>
            <person name="Rosling A."/>
        </authorList>
    </citation>
    <scope>NUCLEOTIDE SEQUENCE [LARGE SCALE GENOMIC DNA]</scope>
    <source>
        <strain evidence="2 3">120-4 pot B 10/14</strain>
    </source>
</reference>
<dbReference type="PANTHER" id="PTHR46954:SF1">
    <property type="entry name" value="C2H2-TYPE DOMAIN-CONTAINING PROTEIN"/>
    <property type="match status" value="1"/>
</dbReference>
<feature type="compositionally biased region" description="Polar residues" evidence="1">
    <location>
        <begin position="1"/>
        <end position="14"/>
    </location>
</feature>
<gene>
    <name evidence="2" type="ORF">GMARGA_LOCUS10877</name>
</gene>
<name>A0ABN7UX41_GIGMA</name>
<proteinExistence type="predicted"/>
<dbReference type="PANTHER" id="PTHR46954">
    <property type="entry name" value="C2H2-TYPE DOMAIN-CONTAINING PROTEIN"/>
    <property type="match status" value="1"/>
</dbReference>
<keyword evidence="3" id="KW-1185">Reference proteome</keyword>
<evidence type="ECO:0000313" key="2">
    <source>
        <dbReference type="EMBL" id="CAG8679572.1"/>
    </source>
</evidence>
<dbReference type="Proteomes" id="UP000789901">
    <property type="component" value="Unassembled WGS sequence"/>
</dbReference>
<comment type="caution">
    <text evidence="2">The sequence shown here is derived from an EMBL/GenBank/DDBJ whole genome shotgun (WGS) entry which is preliminary data.</text>
</comment>
<accession>A0ABN7UX41</accession>
<sequence>MEKQAQASSTTIAEDTTEDILKNTNDSTDRMPVGHLHLEEAQPGLLEAILCLAALEQMNYKISHSATYLKLFPKQFNTEEGKQHVKTVPVKLLRSQNTTRKRHKNTYFCTSLVRNIKEMVLLLGPQSVLTISQDDKARILLSLAIANKQALILIKLEYRV</sequence>